<dbReference type="EMBL" id="JAYMFF010000002">
    <property type="protein sequence ID" value="MEC4175319.1"/>
    <property type="molecule type" value="Genomic_DNA"/>
</dbReference>
<evidence type="ECO:0000259" key="2">
    <source>
        <dbReference type="Pfam" id="PF09967"/>
    </source>
</evidence>
<proteinExistence type="predicted"/>
<dbReference type="Pfam" id="PF09967">
    <property type="entry name" value="DUF2201"/>
    <property type="match status" value="1"/>
</dbReference>
<dbReference type="Proteomes" id="UP001349994">
    <property type="component" value="Unassembled WGS sequence"/>
</dbReference>
<feature type="domain" description="Putative metallopeptidase" evidence="3">
    <location>
        <begin position="67"/>
        <end position="237"/>
    </location>
</feature>
<comment type="caution">
    <text evidence="4">The sequence shown here is derived from an EMBL/GenBank/DDBJ whole genome shotgun (WGS) entry which is preliminary data.</text>
</comment>
<dbReference type="PANTHER" id="PTHR38730">
    <property type="entry name" value="SLL7028 PROTEIN"/>
    <property type="match status" value="1"/>
</dbReference>
<evidence type="ECO:0000313" key="4">
    <source>
        <dbReference type="EMBL" id="MEC4175319.1"/>
    </source>
</evidence>
<gene>
    <name evidence="4" type="ORF">VIN30_02510</name>
</gene>
<evidence type="ECO:0000259" key="3">
    <source>
        <dbReference type="Pfam" id="PF13203"/>
    </source>
</evidence>
<feature type="domain" description="VWA-like" evidence="2">
    <location>
        <begin position="396"/>
        <end position="537"/>
    </location>
</feature>
<organism evidence="4 5">
    <name type="scientific">Adlercreutzia wanghongyangiae</name>
    <dbReference type="NCBI Taxonomy" id="3111451"/>
    <lineage>
        <taxon>Bacteria</taxon>
        <taxon>Bacillati</taxon>
        <taxon>Actinomycetota</taxon>
        <taxon>Coriobacteriia</taxon>
        <taxon>Eggerthellales</taxon>
        <taxon>Eggerthellaceae</taxon>
        <taxon>Adlercreutzia</taxon>
    </lineage>
</organism>
<feature type="region of interest" description="Disordered" evidence="1">
    <location>
        <begin position="12"/>
        <end position="35"/>
    </location>
</feature>
<accession>A0ABU6IFV0</accession>
<dbReference type="RefSeq" id="WP_338209021.1">
    <property type="nucleotide sequence ID" value="NZ_JAYMFF010000002.1"/>
</dbReference>
<keyword evidence="5" id="KW-1185">Reference proteome</keyword>
<protein>
    <submittedName>
        <fullName evidence="4">VWA-like domain-containing protein</fullName>
    </submittedName>
</protein>
<sequence>MGEEHLENCAAAGFSMQPRPAAPPESNLNSSTPAKSNGNMEALALEALDLVRNGLLVNLRFMSAAFARLAPLPQPGATLATDGAHLRFDPASWARTYAADAAEASRAYMHVVLHNVFLHLYPGANVEPDLWDIACDMVVESVIDQLDLPATRTPQAAASRPELERMAAEAGLMTAERVYAALRDRREAGASHDELARLGARFHVDDHRPWHAVVVAEGTSDAAPEGEATEGESQRSSAAGAADTPGTDMDIPDEAADMPYSHKAHRAMDSADITQKEAPEHAARAIGERFADTVQLDRSREQWENAALEMGIQLDAYAKLWGIEGSNLAMNLRKVTREKHDYRAFLRKFARMGEQIRVNDDEFDYVFYTYGLSLYGNLPLVEPVEFAEEKRIRDFVIAIDTSASTKDGLVRKFIERTYSILADEASFFTQMNVLIVQCDAAVTDVARITCLQDLERYLDNPVIKGLGGTDFRPVFRFVEDALAAGELNDLGGLIYFTDGQGTYPARRPPFESAFVFLDSDDAAASAPVPPWAMKVVLDDTFVLEEEPL</sequence>
<evidence type="ECO:0000256" key="1">
    <source>
        <dbReference type="SAM" id="MobiDB-lite"/>
    </source>
</evidence>
<feature type="compositionally biased region" description="Polar residues" evidence="1">
    <location>
        <begin position="26"/>
        <end position="35"/>
    </location>
</feature>
<feature type="region of interest" description="Disordered" evidence="1">
    <location>
        <begin position="219"/>
        <end position="255"/>
    </location>
</feature>
<dbReference type="Pfam" id="PF13203">
    <property type="entry name" value="DUF2201_N"/>
    <property type="match status" value="1"/>
</dbReference>
<reference evidence="4 5" key="1">
    <citation type="submission" date="2024-01" db="EMBL/GenBank/DDBJ databases">
        <title>novel species in genus Adlercreutzia.</title>
        <authorList>
            <person name="Liu X."/>
        </authorList>
    </citation>
    <scope>NUCLEOTIDE SEQUENCE [LARGE SCALE GENOMIC DNA]</scope>
    <source>
        <strain evidence="4 5">R7</strain>
    </source>
</reference>
<evidence type="ECO:0000313" key="5">
    <source>
        <dbReference type="Proteomes" id="UP001349994"/>
    </source>
</evidence>
<dbReference type="PANTHER" id="PTHR38730:SF1">
    <property type="entry name" value="SLL7028 PROTEIN"/>
    <property type="match status" value="1"/>
</dbReference>
<dbReference type="InterPro" id="IPR025154">
    <property type="entry name" value="Put_metallopeptidase_dom"/>
</dbReference>
<dbReference type="InterPro" id="IPR018698">
    <property type="entry name" value="VWA-like_dom"/>
</dbReference>
<name>A0ABU6IFV0_9ACTN</name>